<evidence type="ECO:0000256" key="3">
    <source>
        <dbReference type="ARBA" id="ARBA00023125"/>
    </source>
</evidence>
<dbReference type="InterPro" id="IPR036390">
    <property type="entry name" value="WH_DNA-bd_sf"/>
</dbReference>
<dbReference type="Proteomes" id="UP001368500">
    <property type="component" value="Unassembled WGS sequence"/>
</dbReference>
<evidence type="ECO:0000256" key="2">
    <source>
        <dbReference type="ARBA" id="ARBA00023015"/>
    </source>
</evidence>
<gene>
    <name evidence="6" type="ORF">AACH11_08055</name>
</gene>
<dbReference type="PANTHER" id="PTHR30537:SF35">
    <property type="entry name" value="TRANSCRIPTIONAL REGULATORY PROTEIN"/>
    <property type="match status" value="1"/>
</dbReference>
<dbReference type="Pfam" id="PF03466">
    <property type="entry name" value="LysR_substrate"/>
    <property type="match status" value="1"/>
</dbReference>
<dbReference type="SUPFAM" id="SSF53850">
    <property type="entry name" value="Periplasmic binding protein-like II"/>
    <property type="match status" value="1"/>
</dbReference>
<protein>
    <submittedName>
        <fullName evidence="6">LysR family transcriptional regulator</fullName>
    </submittedName>
</protein>
<evidence type="ECO:0000313" key="6">
    <source>
        <dbReference type="EMBL" id="MEK8025912.1"/>
    </source>
</evidence>
<keyword evidence="2" id="KW-0805">Transcription regulation</keyword>
<dbReference type="PANTHER" id="PTHR30537">
    <property type="entry name" value="HTH-TYPE TRANSCRIPTIONAL REGULATOR"/>
    <property type="match status" value="1"/>
</dbReference>
<dbReference type="InterPro" id="IPR058163">
    <property type="entry name" value="LysR-type_TF_proteobact-type"/>
</dbReference>
<feature type="domain" description="HTH lysR-type" evidence="5">
    <location>
        <begin position="1"/>
        <end position="59"/>
    </location>
</feature>
<keyword evidence="7" id="KW-1185">Reference proteome</keyword>
<dbReference type="PROSITE" id="PS50931">
    <property type="entry name" value="HTH_LYSR"/>
    <property type="match status" value="1"/>
</dbReference>
<dbReference type="InterPro" id="IPR005119">
    <property type="entry name" value="LysR_subst-bd"/>
</dbReference>
<evidence type="ECO:0000256" key="1">
    <source>
        <dbReference type="ARBA" id="ARBA00009437"/>
    </source>
</evidence>
<comment type="caution">
    <text evidence="6">The sequence shown here is derived from an EMBL/GenBank/DDBJ whole genome shotgun (WGS) entry which is preliminary data.</text>
</comment>
<keyword evidence="3" id="KW-0238">DNA-binding</keyword>
<name>A0ABU9B7Q7_9BURK</name>
<sequence length="309" mass="33128">MDRITAAQVFVQVVERGSMAAAADALDMSRATVTRYMAQMEAWSGARLLHRTTRRQSLTPAGEHALARCRQLLEIADDVALSPADDADPVRGLLRVACAQSLAQAVLMPVLAGFLRAHPAVAIDLRIDSRAVHLVEDGVDLAIRITNDLDPNIVARRLGACESVVCASPAYLAAHGTPQQVQELAHHHCLAYSYFGRSLWTFTDGQGRPDSVPVAGKLSANESQVLLEATRQGIGISLQPVYAVAADLASGVLQRLLPDWRPPVLGIHGLYVTRRQMSPALRALLDALAAGLQATAPRAPRRQAPAARS</sequence>
<accession>A0ABU9B7Q7</accession>
<dbReference type="EMBL" id="JBBUTF010000006">
    <property type="protein sequence ID" value="MEK8025912.1"/>
    <property type="molecule type" value="Genomic_DNA"/>
</dbReference>
<proteinExistence type="inferred from homology"/>
<dbReference type="InterPro" id="IPR000847">
    <property type="entry name" value="LysR_HTH_N"/>
</dbReference>
<dbReference type="CDD" id="cd08422">
    <property type="entry name" value="PBP2_CrgA_like"/>
    <property type="match status" value="1"/>
</dbReference>
<evidence type="ECO:0000259" key="5">
    <source>
        <dbReference type="PROSITE" id="PS50931"/>
    </source>
</evidence>
<dbReference type="Pfam" id="PF00126">
    <property type="entry name" value="HTH_1"/>
    <property type="match status" value="1"/>
</dbReference>
<dbReference type="Gene3D" id="1.10.10.10">
    <property type="entry name" value="Winged helix-like DNA-binding domain superfamily/Winged helix DNA-binding domain"/>
    <property type="match status" value="1"/>
</dbReference>
<comment type="similarity">
    <text evidence="1">Belongs to the LysR transcriptional regulatory family.</text>
</comment>
<reference evidence="6 7" key="1">
    <citation type="submission" date="2024-04" db="EMBL/GenBank/DDBJ databases">
        <title>Novel species of the genus Ideonella isolated from streams.</title>
        <authorList>
            <person name="Lu H."/>
        </authorList>
    </citation>
    <scope>NUCLEOTIDE SEQUENCE [LARGE SCALE GENOMIC DNA]</scope>
    <source>
        <strain evidence="6 7">BYS139W</strain>
    </source>
</reference>
<dbReference type="InterPro" id="IPR036388">
    <property type="entry name" value="WH-like_DNA-bd_sf"/>
</dbReference>
<keyword evidence="4" id="KW-0804">Transcription</keyword>
<dbReference type="SUPFAM" id="SSF46785">
    <property type="entry name" value="Winged helix' DNA-binding domain"/>
    <property type="match status" value="1"/>
</dbReference>
<organism evidence="6 7">
    <name type="scientific">Pseudaquabacterium rugosum</name>
    <dbReference type="NCBI Taxonomy" id="2984194"/>
    <lineage>
        <taxon>Bacteria</taxon>
        <taxon>Pseudomonadati</taxon>
        <taxon>Pseudomonadota</taxon>
        <taxon>Betaproteobacteria</taxon>
        <taxon>Burkholderiales</taxon>
        <taxon>Sphaerotilaceae</taxon>
        <taxon>Pseudaquabacterium</taxon>
    </lineage>
</organism>
<evidence type="ECO:0000256" key="4">
    <source>
        <dbReference type="ARBA" id="ARBA00023163"/>
    </source>
</evidence>
<evidence type="ECO:0000313" key="7">
    <source>
        <dbReference type="Proteomes" id="UP001368500"/>
    </source>
</evidence>
<dbReference type="Gene3D" id="3.40.190.290">
    <property type="match status" value="1"/>
</dbReference>
<dbReference type="RefSeq" id="WP_341373697.1">
    <property type="nucleotide sequence ID" value="NZ_JBBUTF010000006.1"/>
</dbReference>